<dbReference type="GO" id="GO:0005524">
    <property type="term" value="F:ATP binding"/>
    <property type="evidence" value="ECO:0007669"/>
    <property type="project" value="UniProtKB-UniRule"/>
</dbReference>
<dbReference type="RefSeq" id="WP_103203491.1">
    <property type="nucleotide sequence ID" value="NZ_CVTD020000024.1"/>
</dbReference>
<dbReference type="Pfam" id="PF13377">
    <property type="entry name" value="Peripla_BP_3"/>
    <property type="match status" value="1"/>
</dbReference>
<dbReference type="OrthoDB" id="9775849at2"/>
<keyword evidence="15" id="KW-1185">Reference proteome</keyword>
<dbReference type="Proteomes" id="UP000236497">
    <property type="component" value="Unassembled WGS sequence"/>
</dbReference>
<comment type="pathway">
    <text evidence="12">Carbohydrate metabolism; D-ribose degradation; D-ribose 5-phosphate from beta-D-ribopyranose: step 2/2.</text>
</comment>
<keyword evidence="8" id="KW-0805">Transcription regulation</keyword>
<keyword evidence="2 12" id="KW-0479">Metal-binding</keyword>
<dbReference type="CDD" id="cd01174">
    <property type="entry name" value="ribokinase"/>
    <property type="match status" value="1"/>
</dbReference>
<dbReference type="InterPro" id="IPR046335">
    <property type="entry name" value="LacI/GalR-like_sensor"/>
</dbReference>
<feature type="binding site" evidence="12">
    <location>
        <position position="611"/>
    </location>
    <ligand>
        <name>K(+)</name>
        <dbReference type="ChEBI" id="CHEBI:29103"/>
    </ligand>
</feature>
<dbReference type="PANTHER" id="PTHR10584">
    <property type="entry name" value="SUGAR KINASE"/>
    <property type="match status" value="1"/>
</dbReference>
<proteinExistence type="inferred from homology"/>
<keyword evidence="7 12" id="KW-0630">Potassium</keyword>
<dbReference type="InterPro" id="IPR002139">
    <property type="entry name" value="Ribo/fructo_kinase"/>
</dbReference>
<comment type="similarity">
    <text evidence="12">Belongs to the carbohydrate kinase PfkB family. Ribokinase subfamily.</text>
</comment>
<evidence type="ECO:0000256" key="3">
    <source>
        <dbReference type="ARBA" id="ARBA00022741"/>
    </source>
</evidence>
<evidence type="ECO:0000259" key="13">
    <source>
        <dbReference type="PROSITE" id="PS50932"/>
    </source>
</evidence>
<evidence type="ECO:0000256" key="5">
    <source>
        <dbReference type="ARBA" id="ARBA00022840"/>
    </source>
</evidence>
<dbReference type="PROSITE" id="PS50932">
    <property type="entry name" value="HTH_LACI_2"/>
    <property type="match status" value="1"/>
</dbReference>
<dbReference type="Gene3D" id="1.10.260.40">
    <property type="entry name" value="lambda repressor-like DNA-binding domains"/>
    <property type="match status" value="1"/>
</dbReference>
<feature type="binding site" evidence="12">
    <location>
        <position position="570"/>
    </location>
    <ligand>
        <name>K(+)</name>
        <dbReference type="ChEBI" id="CHEBI:29103"/>
    </ligand>
</feature>
<dbReference type="Gene3D" id="3.40.50.2300">
    <property type="match status" value="2"/>
</dbReference>
<evidence type="ECO:0000256" key="2">
    <source>
        <dbReference type="ARBA" id="ARBA00022723"/>
    </source>
</evidence>
<dbReference type="GO" id="GO:0046872">
    <property type="term" value="F:metal ion binding"/>
    <property type="evidence" value="ECO:0007669"/>
    <property type="project" value="UniProtKB-KW"/>
</dbReference>
<comment type="subcellular location">
    <subcellularLocation>
        <location evidence="12">Cytoplasm</location>
    </subcellularLocation>
</comment>
<keyword evidence="3 12" id="KW-0547">Nucleotide-binding</keyword>
<dbReference type="CDD" id="cd01392">
    <property type="entry name" value="HTH_LacI"/>
    <property type="match status" value="1"/>
</dbReference>
<evidence type="ECO:0000256" key="11">
    <source>
        <dbReference type="ARBA" id="ARBA00023277"/>
    </source>
</evidence>
<feature type="binding site" evidence="12">
    <location>
        <position position="468"/>
    </location>
    <ligand>
        <name>substrate</name>
    </ligand>
</feature>
<evidence type="ECO:0000256" key="7">
    <source>
        <dbReference type="ARBA" id="ARBA00022958"/>
    </source>
</evidence>
<accession>A0A0H5SYD6</accession>
<reference evidence="14 15" key="1">
    <citation type="submission" date="2015-06" db="EMBL/GenBank/DDBJ databases">
        <authorList>
            <person name="Wibberg Daniel"/>
        </authorList>
    </citation>
    <scope>NUCLEOTIDE SEQUENCE [LARGE SCALE GENOMIC DNA]</scope>
    <source>
        <strain evidence="14 15">T3/55T</strain>
    </source>
</reference>
<dbReference type="Gene3D" id="3.40.1190.20">
    <property type="match status" value="1"/>
</dbReference>
<dbReference type="Pfam" id="PF00294">
    <property type="entry name" value="PfkB"/>
    <property type="match status" value="1"/>
</dbReference>
<feature type="binding site" evidence="12">
    <location>
        <begin position="339"/>
        <end position="341"/>
    </location>
    <ligand>
        <name>substrate</name>
    </ligand>
</feature>
<name>A0A0H5SYD6_HERHM</name>
<organism evidence="14 15">
    <name type="scientific">Herbinix hemicellulosilytica</name>
    <dbReference type="NCBI Taxonomy" id="1564487"/>
    <lineage>
        <taxon>Bacteria</taxon>
        <taxon>Bacillati</taxon>
        <taxon>Bacillota</taxon>
        <taxon>Clostridia</taxon>
        <taxon>Lachnospirales</taxon>
        <taxon>Lachnospiraceae</taxon>
        <taxon>Herbinix</taxon>
    </lineage>
</organism>
<dbReference type="EC" id="2.7.1.15" evidence="12"/>
<keyword evidence="1 12" id="KW-0808">Transferase</keyword>
<keyword evidence="12" id="KW-0963">Cytoplasm</keyword>
<dbReference type="InterPro" id="IPR010982">
    <property type="entry name" value="Lambda_DNA-bd_dom_sf"/>
</dbReference>
<evidence type="ECO:0000313" key="14">
    <source>
        <dbReference type="EMBL" id="CRZ35408.1"/>
    </source>
</evidence>
<evidence type="ECO:0000256" key="8">
    <source>
        <dbReference type="ARBA" id="ARBA00023015"/>
    </source>
</evidence>
<evidence type="ECO:0000256" key="12">
    <source>
        <dbReference type="HAMAP-Rule" id="MF_01987"/>
    </source>
</evidence>
<feature type="binding site" evidence="12">
    <location>
        <position position="606"/>
    </location>
    <ligand>
        <name>K(+)</name>
        <dbReference type="ChEBI" id="CHEBI:29103"/>
    </ligand>
</feature>
<dbReference type="GO" id="GO:0005829">
    <property type="term" value="C:cytosol"/>
    <property type="evidence" value="ECO:0007669"/>
    <property type="project" value="TreeGrafter"/>
</dbReference>
<dbReference type="GO" id="GO:0004747">
    <property type="term" value="F:ribokinase activity"/>
    <property type="evidence" value="ECO:0007669"/>
    <property type="project" value="UniProtKB-UniRule"/>
</dbReference>
<dbReference type="InterPro" id="IPR011877">
    <property type="entry name" value="Ribokinase"/>
</dbReference>
<dbReference type="GO" id="GO:0019303">
    <property type="term" value="P:D-ribose catabolic process"/>
    <property type="evidence" value="ECO:0007669"/>
    <property type="project" value="UniProtKB-UniRule"/>
</dbReference>
<comment type="cofactor">
    <cofactor evidence="12">
        <name>Mg(2+)</name>
        <dbReference type="ChEBI" id="CHEBI:18420"/>
    </cofactor>
    <text evidence="12">Requires a divalent cation, most likely magnesium in vivo, as an electrophilic catalyst to aid phosphoryl group transfer. It is the chelate of the metal and the nucleotide that is the actual substrate.</text>
</comment>
<feature type="binding site" evidence="12">
    <location>
        <begin position="367"/>
        <end position="371"/>
    </location>
    <ligand>
        <name>substrate</name>
    </ligand>
</feature>
<dbReference type="PRINTS" id="PR00990">
    <property type="entry name" value="RIBOKINASE"/>
</dbReference>
<dbReference type="InterPro" id="IPR028082">
    <property type="entry name" value="Peripla_BP_I"/>
</dbReference>
<comment type="catalytic activity">
    <reaction evidence="12">
        <text>D-ribose + ATP = D-ribose 5-phosphate + ADP + H(+)</text>
        <dbReference type="Rhea" id="RHEA:13697"/>
        <dbReference type="ChEBI" id="CHEBI:15378"/>
        <dbReference type="ChEBI" id="CHEBI:30616"/>
        <dbReference type="ChEBI" id="CHEBI:47013"/>
        <dbReference type="ChEBI" id="CHEBI:78346"/>
        <dbReference type="ChEBI" id="CHEBI:456216"/>
        <dbReference type="EC" id="2.7.1.15"/>
    </reaction>
</comment>
<dbReference type="InterPro" id="IPR000843">
    <property type="entry name" value="HTH_LacI"/>
</dbReference>
<evidence type="ECO:0000256" key="1">
    <source>
        <dbReference type="ARBA" id="ARBA00022679"/>
    </source>
</evidence>
<gene>
    <name evidence="12" type="primary">rbsK</name>
    <name evidence="14" type="ORF">HHT355_2211</name>
</gene>
<dbReference type="GO" id="GO:0006355">
    <property type="term" value="P:regulation of DNA-templated transcription"/>
    <property type="evidence" value="ECO:0007669"/>
    <property type="project" value="InterPro"/>
</dbReference>
<dbReference type="Pfam" id="PF00356">
    <property type="entry name" value="LacI"/>
    <property type="match status" value="1"/>
</dbReference>
<dbReference type="CDD" id="cd06267">
    <property type="entry name" value="PBP1_LacI_sugar_binding-like"/>
    <property type="match status" value="1"/>
</dbReference>
<dbReference type="InterPro" id="IPR029056">
    <property type="entry name" value="Ribokinase-like"/>
</dbReference>
<dbReference type="SUPFAM" id="SSF47413">
    <property type="entry name" value="lambda repressor-like DNA-binding domains"/>
    <property type="match status" value="1"/>
</dbReference>
<dbReference type="HAMAP" id="MF_01987">
    <property type="entry name" value="Ribokinase"/>
    <property type="match status" value="1"/>
</dbReference>
<dbReference type="SUPFAM" id="SSF53613">
    <property type="entry name" value="Ribokinase-like"/>
    <property type="match status" value="1"/>
</dbReference>
<dbReference type="GO" id="GO:0003677">
    <property type="term" value="F:DNA binding"/>
    <property type="evidence" value="ECO:0007669"/>
    <property type="project" value="UniProtKB-KW"/>
</dbReference>
<comment type="subunit">
    <text evidence="12">Homodimer.</text>
</comment>
<feature type="binding site" evidence="12">
    <location>
        <begin position="544"/>
        <end position="549"/>
    </location>
    <ligand>
        <name>ATP</name>
        <dbReference type="ChEBI" id="CHEBI:30616"/>
    </ligand>
</feature>
<evidence type="ECO:0000256" key="10">
    <source>
        <dbReference type="ARBA" id="ARBA00023163"/>
    </source>
</evidence>
<feature type="binding site" evidence="12">
    <location>
        <position position="609"/>
    </location>
    <ligand>
        <name>K(+)</name>
        <dbReference type="ChEBI" id="CHEBI:29103"/>
    </ligand>
</feature>
<dbReference type="InterPro" id="IPR011611">
    <property type="entry name" value="PfkB_dom"/>
</dbReference>
<dbReference type="SMART" id="SM00354">
    <property type="entry name" value="HTH_LACI"/>
    <property type="match status" value="1"/>
</dbReference>
<feature type="binding site" evidence="12">
    <location>
        <position position="572"/>
    </location>
    <ligand>
        <name>K(+)</name>
        <dbReference type="ChEBI" id="CHEBI:29103"/>
    </ligand>
</feature>
<evidence type="ECO:0000256" key="9">
    <source>
        <dbReference type="ARBA" id="ARBA00023125"/>
    </source>
</evidence>
<dbReference type="UniPathway" id="UPA00916">
    <property type="reaction ID" value="UER00889"/>
</dbReference>
<feature type="binding site" evidence="12">
    <location>
        <position position="512"/>
    </location>
    <ligand>
        <name>ATP</name>
        <dbReference type="ChEBI" id="CHEBI:30616"/>
    </ligand>
</feature>
<feature type="binding site" evidence="12">
    <location>
        <position position="576"/>
    </location>
    <ligand>
        <name>substrate</name>
    </ligand>
</feature>
<feature type="domain" description="HTH lacI-type" evidence="13">
    <location>
        <begin position="1"/>
        <end position="47"/>
    </location>
</feature>
<dbReference type="AlphaFoldDB" id="A0A0H5SYD6"/>
<keyword evidence="4 12" id="KW-0418">Kinase</keyword>
<feature type="active site" description="Proton acceptor" evidence="12">
    <location>
        <position position="576"/>
    </location>
</feature>
<keyword evidence="10" id="KW-0804">Transcription</keyword>
<keyword evidence="6 12" id="KW-0460">Magnesium</keyword>
<keyword evidence="5 12" id="KW-0067">ATP-binding</keyword>
<protein>
    <recommendedName>
        <fullName evidence="12">Ribokinase</fullName>
        <shortName evidence="12">RK</shortName>
        <ecNumber evidence="12">2.7.1.15</ecNumber>
    </recommendedName>
</protein>
<evidence type="ECO:0000313" key="15">
    <source>
        <dbReference type="Proteomes" id="UP000236497"/>
    </source>
</evidence>
<keyword evidence="9" id="KW-0238">DNA-binding</keyword>
<comment type="function">
    <text evidence="12">Catalyzes the phosphorylation of ribose at O-5 in a reaction requiring ATP and magnesium. The resulting D-ribose-5-phosphate can then be used either for sythesis of nucleotides, histidine, and tryptophan, or as a component of the pentose phosphate pathway.</text>
</comment>
<comment type="caution">
    <text evidence="12">Lacks conserved residue(s) required for the propagation of feature annotation.</text>
</comment>
<sequence>MNIRDIAKICGVSPSTVSKILHNKDQDISAETRKRVLEVIKEYQYVPYSKVIKSVSPKTNIIGVILTADAYGVQDILYGIERTAADNGYSIMVCNTDGSRDKAVKYMKVMENKGVDGIIAVYQDEDIFNGSGVPAVCIFDHKVPSRQRKTADIYYEMSDLGYLATNCLIKKGHYKIGALLTEKDTGIEEGYYRAFKESFLSPRKEWIFRGTDEDIINIGIDRCLNNDVTAILCTDAEIGNILYGRLRERGDMIPGKVSVISARDSRLADKMKPKLTAVSISPSEIGKTSVESLIHIIEGKKPVHECRKKIEAKVIIRNSVDVPINHKQGGKLVVVGSMNMDCMINVSNIPTDGETIRSSSIVMLPGGKGANQAVGAGKLGGQVYMIGRLGNDSDGKEIYNSLLNSGVKTDGVVFDDSIPTGKAYINVAADGKSTIVIYSGANEKLDNAQIKQFEHLLDDAKYCLLNLEISEQTAAYAIKKCKKKNVEVILKPSSVEKISDSLLNNIDYFIPNEKELKQLIPDDTSIEEKAEALLKKGVKNVIVTLGEKGCYLRNEKYSMYFPAADFHPVDTTGAADAFISALAVCLSEENDIIYSICFATYAAGISITRQGVQPAMVDRVGLDIYKEDINALYMNSLQQVQ</sequence>
<dbReference type="SUPFAM" id="SSF53822">
    <property type="entry name" value="Periplasmic binding protein-like I"/>
    <property type="match status" value="1"/>
</dbReference>
<keyword evidence="11 12" id="KW-0119">Carbohydrate metabolism</keyword>
<evidence type="ECO:0000256" key="6">
    <source>
        <dbReference type="ARBA" id="ARBA00022842"/>
    </source>
</evidence>
<comment type="activity regulation">
    <text evidence="12">Activated by a monovalent cation that binds near, but not in, the active site. The most likely occupant of the site in vivo is potassium. Ion binding induces a conformational change that may alter substrate affinity.</text>
</comment>
<dbReference type="PANTHER" id="PTHR10584:SF166">
    <property type="entry name" value="RIBOKINASE"/>
    <property type="match status" value="1"/>
</dbReference>
<dbReference type="EMBL" id="CVTD020000024">
    <property type="protein sequence ID" value="CRZ35408.1"/>
    <property type="molecule type" value="Genomic_DNA"/>
</dbReference>
<evidence type="ECO:0000256" key="4">
    <source>
        <dbReference type="ARBA" id="ARBA00022777"/>
    </source>
</evidence>